<dbReference type="GO" id="GO:0098978">
    <property type="term" value="C:glutamatergic synapse"/>
    <property type="evidence" value="ECO:0007669"/>
    <property type="project" value="TreeGrafter"/>
</dbReference>
<evidence type="ECO:0000313" key="8">
    <source>
        <dbReference type="Proteomes" id="UP000324091"/>
    </source>
</evidence>
<keyword evidence="3 5" id="KW-0732">Signal</keyword>
<dbReference type="PANTHER" id="PTHR22923:SF5">
    <property type="entry name" value="CEREBELLIN-1"/>
    <property type="match status" value="1"/>
</dbReference>
<dbReference type="GO" id="GO:0099558">
    <property type="term" value="P:maintenance of synapse structure"/>
    <property type="evidence" value="ECO:0007669"/>
    <property type="project" value="TreeGrafter"/>
</dbReference>
<dbReference type="InterPro" id="IPR050822">
    <property type="entry name" value="Cerebellin_Synaptic_Org"/>
</dbReference>
<evidence type="ECO:0000256" key="1">
    <source>
        <dbReference type="ARBA" id="ARBA00004613"/>
    </source>
</evidence>
<dbReference type="InterPro" id="IPR008983">
    <property type="entry name" value="Tumour_necrosis_fac-like_dom"/>
</dbReference>
<sequence length="451" mass="49160">MLAVSLLAALVLAARPARAQNDTEPIVLEGKCLVVCDSNPASDPTGTALGISVRSGSAKVAFSAVRNTNHEPSEMSNRTMVIYFDRVLVNVGKNFDEERSNFIAPRKGIYSFNFHVVKVYNRQTIQVPVHRPHQPLPVGARSLGGGVVMVRGGRPSSRNKCGVSVPGPGGNGVARAAPMTPERDERRVPPLREETPLFAGVNIPHNSQDENPEGSDRIIRILLSELVEPAGPVWALPTCSLFIPPSVRPCRTSETPTVFSAAAAVEEGDKRMSPGGRSRGDEEERGRRTGWRRRHMDPLWLLGPVLHRGRSSTGGGTCEIENPAGFCPTSTGFGLQGLGLDFKDWVWTSRTGFGAAWSDRPRVRTDRPRVDTLRLRPGVWLHVGSQVSLMHNGWPVISAFAGDQDVTREAASNGVLIQMEKGDRAYLKLERGNLMGGWKYSTFSGFLVFPM</sequence>
<evidence type="ECO:0000313" key="7">
    <source>
        <dbReference type="EMBL" id="TWW53507.1"/>
    </source>
</evidence>
<feature type="signal peptide" evidence="5">
    <location>
        <begin position="1"/>
        <end position="19"/>
    </location>
</feature>
<dbReference type="PROSITE" id="PS50871">
    <property type="entry name" value="C1Q"/>
    <property type="match status" value="2"/>
</dbReference>
<protein>
    <submittedName>
        <fullName evidence="7">Cerebellin-1 Precerebellin</fullName>
    </submittedName>
</protein>
<evidence type="ECO:0000256" key="5">
    <source>
        <dbReference type="SAM" id="SignalP"/>
    </source>
</evidence>
<gene>
    <name evidence="7" type="ORF">D4764_0109470</name>
</gene>
<dbReference type="SMART" id="SM00110">
    <property type="entry name" value="C1Q"/>
    <property type="match status" value="2"/>
</dbReference>
<accession>A0A5C6MJC7</accession>
<feature type="compositionally biased region" description="Basic and acidic residues" evidence="4">
    <location>
        <begin position="267"/>
        <end position="287"/>
    </location>
</feature>
<feature type="compositionally biased region" description="Low complexity" evidence="4">
    <location>
        <begin position="154"/>
        <end position="166"/>
    </location>
</feature>
<keyword evidence="8" id="KW-1185">Reference proteome</keyword>
<dbReference type="GO" id="GO:0043083">
    <property type="term" value="C:synaptic cleft"/>
    <property type="evidence" value="ECO:0007669"/>
    <property type="project" value="TreeGrafter"/>
</dbReference>
<dbReference type="AlphaFoldDB" id="A0A5C6MJC7"/>
<evidence type="ECO:0000256" key="3">
    <source>
        <dbReference type="ARBA" id="ARBA00022729"/>
    </source>
</evidence>
<organism evidence="7 8">
    <name type="scientific">Takifugu flavidus</name>
    <name type="common">sansaifugu</name>
    <dbReference type="NCBI Taxonomy" id="433684"/>
    <lineage>
        <taxon>Eukaryota</taxon>
        <taxon>Metazoa</taxon>
        <taxon>Chordata</taxon>
        <taxon>Craniata</taxon>
        <taxon>Vertebrata</taxon>
        <taxon>Euteleostomi</taxon>
        <taxon>Actinopterygii</taxon>
        <taxon>Neopterygii</taxon>
        <taxon>Teleostei</taxon>
        <taxon>Neoteleostei</taxon>
        <taxon>Acanthomorphata</taxon>
        <taxon>Eupercaria</taxon>
        <taxon>Tetraodontiformes</taxon>
        <taxon>Tetradontoidea</taxon>
        <taxon>Tetraodontidae</taxon>
        <taxon>Takifugu</taxon>
    </lineage>
</organism>
<evidence type="ECO:0000256" key="4">
    <source>
        <dbReference type="SAM" id="MobiDB-lite"/>
    </source>
</evidence>
<dbReference type="InterPro" id="IPR001073">
    <property type="entry name" value="C1q_dom"/>
</dbReference>
<feature type="domain" description="C1q" evidence="6">
    <location>
        <begin position="386"/>
        <end position="451"/>
    </location>
</feature>
<dbReference type="Pfam" id="PF00386">
    <property type="entry name" value="C1q"/>
    <property type="match status" value="2"/>
</dbReference>
<feature type="domain" description="C1q" evidence="6">
    <location>
        <begin position="55"/>
        <end position="127"/>
    </location>
</feature>
<dbReference type="EMBL" id="RHFK02000664">
    <property type="protein sequence ID" value="TWW53507.1"/>
    <property type="molecule type" value="Genomic_DNA"/>
</dbReference>
<keyword evidence="2" id="KW-0964">Secreted</keyword>
<name>A0A5C6MJC7_9TELE</name>
<comment type="caution">
    <text evidence="7">The sequence shown here is derived from an EMBL/GenBank/DDBJ whole genome shotgun (WGS) entry which is preliminary data.</text>
</comment>
<dbReference type="Gene3D" id="2.60.120.40">
    <property type="match status" value="2"/>
</dbReference>
<dbReference type="Proteomes" id="UP000324091">
    <property type="component" value="Unassembled WGS sequence"/>
</dbReference>
<dbReference type="SUPFAM" id="SSF49842">
    <property type="entry name" value="TNF-like"/>
    <property type="match status" value="2"/>
</dbReference>
<feature type="region of interest" description="Disordered" evidence="4">
    <location>
        <begin position="154"/>
        <end position="188"/>
    </location>
</feature>
<feature type="region of interest" description="Disordered" evidence="4">
    <location>
        <begin position="266"/>
        <end position="290"/>
    </location>
</feature>
<dbReference type="PANTHER" id="PTHR22923">
    <property type="entry name" value="CEREBELLIN-RELATED"/>
    <property type="match status" value="1"/>
</dbReference>
<evidence type="ECO:0000259" key="6">
    <source>
        <dbReference type="PROSITE" id="PS50871"/>
    </source>
</evidence>
<proteinExistence type="predicted"/>
<evidence type="ECO:0000256" key="2">
    <source>
        <dbReference type="ARBA" id="ARBA00022525"/>
    </source>
</evidence>
<reference evidence="7 8" key="1">
    <citation type="submission" date="2019-04" db="EMBL/GenBank/DDBJ databases">
        <title>Chromosome genome assembly for Takifugu flavidus.</title>
        <authorList>
            <person name="Xiao S."/>
        </authorList>
    </citation>
    <scope>NUCLEOTIDE SEQUENCE [LARGE SCALE GENOMIC DNA]</scope>
    <source>
        <strain evidence="7">HTHZ2018</strain>
        <tissue evidence="7">Muscle</tissue>
    </source>
</reference>
<feature type="chain" id="PRO_5023011508" evidence="5">
    <location>
        <begin position="20"/>
        <end position="451"/>
    </location>
</feature>
<comment type="subcellular location">
    <subcellularLocation>
        <location evidence="1">Secreted</location>
    </subcellularLocation>
</comment>